<comment type="caution">
    <text evidence="1">The sequence shown here is derived from an EMBL/GenBank/DDBJ whole genome shotgun (WGS) entry which is preliminary data.</text>
</comment>
<sequence>MSIPVANLLMPPVLLQFGERIGHCRSPLQSSVRSLSFTTAVLCAQLIELSGYSCSEHTIQTKDGYFLDLRCEGLIGVMFVSATSVRLRCEGLMRLLWWGVFPVTDTRKNRWDSSLQMKVSMYG</sequence>
<dbReference type="Proteomes" id="UP000290289">
    <property type="component" value="Chromosome 7"/>
</dbReference>
<dbReference type="EMBL" id="RDQH01000333">
    <property type="protein sequence ID" value="RXH94824.1"/>
    <property type="molecule type" value="Genomic_DNA"/>
</dbReference>
<organism evidence="1 2">
    <name type="scientific">Malus domestica</name>
    <name type="common">Apple</name>
    <name type="synonym">Pyrus malus</name>
    <dbReference type="NCBI Taxonomy" id="3750"/>
    <lineage>
        <taxon>Eukaryota</taxon>
        <taxon>Viridiplantae</taxon>
        <taxon>Streptophyta</taxon>
        <taxon>Embryophyta</taxon>
        <taxon>Tracheophyta</taxon>
        <taxon>Spermatophyta</taxon>
        <taxon>Magnoliopsida</taxon>
        <taxon>eudicotyledons</taxon>
        <taxon>Gunneridae</taxon>
        <taxon>Pentapetalae</taxon>
        <taxon>rosids</taxon>
        <taxon>fabids</taxon>
        <taxon>Rosales</taxon>
        <taxon>Rosaceae</taxon>
        <taxon>Amygdaloideae</taxon>
        <taxon>Maleae</taxon>
        <taxon>Malus</taxon>
    </lineage>
</organism>
<reference evidence="1 2" key="1">
    <citation type="submission" date="2018-10" db="EMBL/GenBank/DDBJ databases">
        <title>A high-quality apple genome assembly.</title>
        <authorList>
            <person name="Hu J."/>
        </authorList>
    </citation>
    <scope>NUCLEOTIDE SEQUENCE [LARGE SCALE GENOMIC DNA]</scope>
    <source>
        <strain evidence="2">cv. HFTH1</strain>
        <tissue evidence="1">Young leaf</tissue>
    </source>
</reference>
<name>A0A498JLP6_MALDO</name>
<gene>
    <name evidence="1" type="ORF">DVH24_024508</name>
</gene>
<keyword evidence="2" id="KW-1185">Reference proteome</keyword>
<accession>A0A498JLP6</accession>
<evidence type="ECO:0000313" key="2">
    <source>
        <dbReference type="Proteomes" id="UP000290289"/>
    </source>
</evidence>
<dbReference type="AlphaFoldDB" id="A0A498JLP6"/>
<evidence type="ECO:0000313" key="1">
    <source>
        <dbReference type="EMBL" id="RXH94824.1"/>
    </source>
</evidence>
<proteinExistence type="predicted"/>
<protein>
    <submittedName>
        <fullName evidence="1">Uncharacterized protein</fullName>
    </submittedName>
</protein>